<dbReference type="InterPro" id="IPR058502">
    <property type="entry name" value="PLL-like_beta-prop"/>
</dbReference>
<evidence type="ECO:0000259" key="2">
    <source>
        <dbReference type="Pfam" id="PF26607"/>
    </source>
</evidence>
<dbReference type="RefSeq" id="WP_398711086.1">
    <property type="nucleotide sequence ID" value="NZ_JBIRUI010000012.1"/>
</dbReference>
<gene>
    <name evidence="3" type="ORF">ACH407_25190</name>
</gene>
<evidence type="ECO:0000313" key="3">
    <source>
        <dbReference type="EMBL" id="MFI1716853.1"/>
    </source>
</evidence>
<protein>
    <recommendedName>
        <fullName evidence="2">PLL-like beta propeller domain-containing protein</fullName>
    </recommendedName>
</protein>
<dbReference type="EMBL" id="JBIRUI010000012">
    <property type="protein sequence ID" value="MFI1716853.1"/>
    <property type="molecule type" value="Genomic_DNA"/>
</dbReference>
<evidence type="ECO:0000313" key="4">
    <source>
        <dbReference type="Proteomes" id="UP001611339"/>
    </source>
</evidence>
<evidence type="ECO:0000256" key="1">
    <source>
        <dbReference type="SAM" id="SignalP"/>
    </source>
</evidence>
<proteinExistence type="predicted"/>
<feature type="domain" description="PLL-like beta propeller" evidence="2">
    <location>
        <begin position="27"/>
        <end position="135"/>
    </location>
</feature>
<comment type="caution">
    <text evidence="3">The sequence shown here is derived from an EMBL/GenBank/DDBJ whole genome shotgun (WGS) entry which is preliminary data.</text>
</comment>
<dbReference type="SUPFAM" id="SSF89372">
    <property type="entry name" value="Fucose-specific lectin"/>
    <property type="match status" value="1"/>
</dbReference>
<organism evidence="3 4">
    <name type="scientific">Streptomyces litmocidini</name>
    <dbReference type="NCBI Taxonomy" id="67318"/>
    <lineage>
        <taxon>Bacteria</taxon>
        <taxon>Bacillati</taxon>
        <taxon>Actinomycetota</taxon>
        <taxon>Actinomycetes</taxon>
        <taxon>Kitasatosporales</taxon>
        <taxon>Streptomycetaceae</taxon>
        <taxon>Streptomyces</taxon>
    </lineage>
</organism>
<dbReference type="Proteomes" id="UP001611339">
    <property type="component" value="Unassembled WGS sequence"/>
</dbReference>
<keyword evidence="4" id="KW-1185">Reference proteome</keyword>
<feature type="chain" id="PRO_5046205853" description="PLL-like beta propeller domain-containing protein" evidence="1">
    <location>
        <begin position="31"/>
        <end position="140"/>
    </location>
</feature>
<name>A0ABW7UB35_9ACTN</name>
<feature type="signal peptide" evidence="1">
    <location>
        <begin position="1"/>
        <end position="30"/>
    </location>
</feature>
<accession>A0ABW7UB35</accession>
<keyword evidence="1" id="KW-0732">Signal</keyword>
<sequence>MVKFQKYRKLKAGVMAVVAVATLAVATAPAAEASNCKFGGVTINCDYPASKHVFSDGALQQFVIGTDAAVWTRWTDPQWTSWSSWESMGGQARSGVAIKQHYTQDSILIGVIGTDGYGWSKYRQPSGTWNAWQRYGVSFP</sequence>
<dbReference type="Pfam" id="PF26607">
    <property type="entry name" value="DUF8189"/>
    <property type="match status" value="1"/>
</dbReference>
<reference evidence="3 4" key="1">
    <citation type="submission" date="2024-10" db="EMBL/GenBank/DDBJ databases">
        <title>The Natural Products Discovery Center: Release of the First 8490 Sequenced Strains for Exploring Actinobacteria Biosynthetic Diversity.</title>
        <authorList>
            <person name="Kalkreuter E."/>
            <person name="Kautsar S.A."/>
            <person name="Yang D."/>
            <person name="Bader C.D."/>
            <person name="Teijaro C.N."/>
            <person name="Fluegel L."/>
            <person name="Davis C.M."/>
            <person name="Simpson J.R."/>
            <person name="Lauterbach L."/>
            <person name="Steele A.D."/>
            <person name="Gui C."/>
            <person name="Meng S."/>
            <person name="Li G."/>
            <person name="Viehrig K."/>
            <person name="Ye F."/>
            <person name="Su P."/>
            <person name="Kiefer A.F."/>
            <person name="Nichols A."/>
            <person name="Cepeda A.J."/>
            <person name="Yan W."/>
            <person name="Fan B."/>
            <person name="Jiang Y."/>
            <person name="Adhikari A."/>
            <person name="Zheng C.-J."/>
            <person name="Schuster L."/>
            <person name="Cowan T.M."/>
            <person name="Smanski M.J."/>
            <person name="Chevrette M.G."/>
            <person name="De Carvalho L.P.S."/>
            <person name="Shen B."/>
        </authorList>
    </citation>
    <scope>NUCLEOTIDE SEQUENCE [LARGE SCALE GENOMIC DNA]</scope>
    <source>
        <strain evidence="3 4">NPDC020602</strain>
    </source>
</reference>